<organism evidence="2 3">
    <name type="scientific">Candidatus Yanofskybacteria bacterium RIFCSPHIGHO2_02_FULL_38_22b</name>
    <dbReference type="NCBI Taxonomy" id="1802673"/>
    <lineage>
        <taxon>Bacteria</taxon>
        <taxon>Candidatus Yanofskyibacteriota</taxon>
    </lineage>
</organism>
<evidence type="ECO:0000313" key="3">
    <source>
        <dbReference type="Proteomes" id="UP000176834"/>
    </source>
</evidence>
<name>A0A1F8F2Y0_9BACT</name>
<feature type="transmembrane region" description="Helical" evidence="1">
    <location>
        <begin position="91"/>
        <end position="111"/>
    </location>
</feature>
<accession>A0A1F8F2Y0</accession>
<gene>
    <name evidence="2" type="ORF">A3B86_00390</name>
</gene>
<keyword evidence="1" id="KW-1133">Transmembrane helix</keyword>
<keyword evidence="1" id="KW-0472">Membrane</keyword>
<feature type="transmembrane region" description="Helical" evidence="1">
    <location>
        <begin position="270"/>
        <end position="289"/>
    </location>
</feature>
<reference evidence="2 3" key="1">
    <citation type="journal article" date="2016" name="Nat. Commun.">
        <title>Thousands of microbial genomes shed light on interconnected biogeochemical processes in an aquifer system.</title>
        <authorList>
            <person name="Anantharaman K."/>
            <person name="Brown C.T."/>
            <person name="Hug L.A."/>
            <person name="Sharon I."/>
            <person name="Castelle C.J."/>
            <person name="Probst A.J."/>
            <person name="Thomas B.C."/>
            <person name="Singh A."/>
            <person name="Wilkins M.J."/>
            <person name="Karaoz U."/>
            <person name="Brodie E.L."/>
            <person name="Williams K.H."/>
            <person name="Hubbard S.S."/>
            <person name="Banfield J.F."/>
        </authorList>
    </citation>
    <scope>NUCLEOTIDE SEQUENCE [LARGE SCALE GENOMIC DNA]</scope>
</reference>
<dbReference type="AlphaFoldDB" id="A0A1F8F2Y0"/>
<feature type="transmembrane region" description="Helical" evidence="1">
    <location>
        <begin position="32"/>
        <end position="53"/>
    </location>
</feature>
<dbReference type="EMBL" id="MGJN01000018">
    <property type="protein sequence ID" value="OGN06639.1"/>
    <property type="molecule type" value="Genomic_DNA"/>
</dbReference>
<evidence type="ECO:0000256" key="1">
    <source>
        <dbReference type="SAM" id="Phobius"/>
    </source>
</evidence>
<feature type="transmembrane region" description="Helical" evidence="1">
    <location>
        <begin position="209"/>
        <end position="228"/>
    </location>
</feature>
<feature type="transmembrane region" description="Helical" evidence="1">
    <location>
        <begin position="59"/>
        <end position="79"/>
    </location>
</feature>
<dbReference type="InterPro" id="IPR037185">
    <property type="entry name" value="EmrE-like"/>
</dbReference>
<dbReference type="SUPFAM" id="SSF103481">
    <property type="entry name" value="Multidrug resistance efflux transporter EmrE"/>
    <property type="match status" value="1"/>
</dbReference>
<evidence type="ECO:0000313" key="2">
    <source>
        <dbReference type="EMBL" id="OGN06639.1"/>
    </source>
</evidence>
<feature type="transmembrane region" description="Helical" evidence="1">
    <location>
        <begin position="170"/>
        <end position="188"/>
    </location>
</feature>
<feature type="transmembrane region" description="Helical" evidence="1">
    <location>
        <begin position="117"/>
        <end position="133"/>
    </location>
</feature>
<proteinExistence type="predicted"/>
<dbReference type="Proteomes" id="UP000176834">
    <property type="component" value="Unassembled WGS sequence"/>
</dbReference>
<protein>
    <submittedName>
        <fullName evidence="2">Uncharacterized protein</fullName>
    </submittedName>
</protein>
<feature type="transmembrane region" description="Helical" evidence="1">
    <location>
        <begin position="234"/>
        <end position="254"/>
    </location>
</feature>
<feature type="transmembrane region" description="Helical" evidence="1">
    <location>
        <begin position="140"/>
        <end position="158"/>
    </location>
</feature>
<comment type="caution">
    <text evidence="2">The sequence shown here is derived from an EMBL/GenBank/DDBJ whole genome shotgun (WGS) entry which is preliminary data.</text>
</comment>
<feature type="transmembrane region" description="Helical" evidence="1">
    <location>
        <begin position="6"/>
        <end position="25"/>
    </location>
</feature>
<keyword evidence="1" id="KW-0812">Transmembrane</keyword>
<sequence>MLWLYLALVAYFINAVVFVVDKYLLVGQIPKYHAYAFGVSILSIASLLLIPFGVSWQGLSYFLIAVSSGAAFFVGLIFFYKVIKQSDISVAATQVGTITAVFTYILSVIILKDTLSLISSLAFVFFVLGIYLLGQIEKKVFIFAVLAGLFGGVYYVLMKHLFNESSFINGLFWTRIGFIGAAFCSLLSREVRQEVMFSLKHVSRKSKSVFVFNKFLAGIGFIMLYLSINSGNVSLVNALLGVKFLFIFLLAVIFGKKITEVKEKLSKKILISKTTGIILTGIGFLLLFLNNHG</sequence>